<dbReference type="PANTHER" id="PTHR35867">
    <property type="entry name" value="PROTEIN RSEC"/>
    <property type="match status" value="1"/>
</dbReference>
<reference evidence="2 3" key="1">
    <citation type="submission" date="2018-07" db="EMBL/GenBank/DDBJ databases">
        <title>Halomonas rutogse sp. nov., isolated from Lake TangqianCo on Tibetan Plateau.</title>
        <authorList>
            <person name="Lu H."/>
            <person name="Xing P."/>
            <person name="Wu Q."/>
        </authorList>
    </citation>
    <scope>NUCLEOTIDE SEQUENCE [LARGE SCALE GENOMIC DNA]</scope>
    <source>
        <strain evidence="2 3">TQ8S</strain>
    </source>
</reference>
<accession>A0A368TY75</accession>
<protein>
    <submittedName>
        <fullName evidence="2">Fis family transcriptional regulator</fullName>
    </submittedName>
</protein>
<dbReference type="AlphaFoldDB" id="A0A368TY75"/>
<keyword evidence="1" id="KW-0812">Transmembrane</keyword>
<dbReference type="RefSeq" id="WP_114487353.1">
    <property type="nucleotide sequence ID" value="NZ_CBCSHM010000031.1"/>
</dbReference>
<keyword evidence="1" id="KW-0472">Membrane</keyword>
<evidence type="ECO:0000313" key="2">
    <source>
        <dbReference type="EMBL" id="RCV89316.1"/>
    </source>
</evidence>
<keyword evidence="3" id="KW-1185">Reference proteome</keyword>
<dbReference type="Proteomes" id="UP000253204">
    <property type="component" value="Unassembled WGS sequence"/>
</dbReference>
<evidence type="ECO:0000256" key="1">
    <source>
        <dbReference type="SAM" id="Phobius"/>
    </source>
</evidence>
<dbReference type="Pfam" id="PF04246">
    <property type="entry name" value="RseC_MucC"/>
    <property type="match status" value="1"/>
</dbReference>
<dbReference type="InterPro" id="IPR007359">
    <property type="entry name" value="SigmaE_reg_RseC_MucC"/>
</dbReference>
<evidence type="ECO:0000313" key="3">
    <source>
        <dbReference type="Proteomes" id="UP000253204"/>
    </source>
</evidence>
<proteinExistence type="predicted"/>
<comment type="caution">
    <text evidence="2">The sequence shown here is derived from an EMBL/GenBank/DDBJ whole genome shotgun (WGS) entry which is preliminary data.</text>
</comment>
<dbReference type="EMBL" id="QPIJ01000032">
    <property type="protein sequence ID" value="RCV89316.1"/>
    <property type="molecule type" value="Genomic_DNA"/>
</dbReference>
<feature type="transmembrane region" description="Helical" evidence="1">
    <location>
        <begin position="99"/>
        <end position="121"/>
    </location>
</feature>
<sequence length="161" mass="17625">MNCTSPNQPVQESLEPSVGITHCHDSHLMRAAQVVECKRKTVIVEVMGQDGCERCKQGGGCGAGLFIRSQRFRLEVVAPKQLAIGEVVTLALPRKTLSLLAATIYALPLVFALFIAGLGQGLFDAPWVAPVGFFVGLLGGVLGLHYFLKEQRERFRPRLFF</sequence>
<feature type="transmembrane region" description="Helical" evidence="1">
    <location>
        <begin position="127"/>
        <end position="148"/>
    </location>
</feature>
<name>A0A368TY75_9GAMM</name>
<gene>
    <name evidence="2" type="ORF">DU506_13070</name>
</gene>
<keyword evidence="1" id="KW-1133">Transmembrane helix</keyword>
<dbReference type="OrthoDB" id="6170226at2"/>
<dbReference type="PANTHER" id="PTHR35867:SF1">
    <property type="entry name" value="PROTEIN RSEC"/>
    <property type="match status" value="1"/>
</dbReference>
<organism evidence="2 3">
    <name type="scientific">Vreelandella rituensis</name>
    <dbReference type="NCBI Taxonomy" id="2282306"/>
    <lineage>
        <taxon>Bacteria</taxon>
        <taxon>Pseudomonadati</taxon>
        <taxon>Pseudomonadota</taxon>
        <taxon>Gammaproteobacteria</taxon>
        <taxon>Oceanospirillales</taxon>
        <taxon>Halomonadaceae</taxon>
        <taxon>Vreelandella</taxon>
    </lineage>
</organism>